<dbReference type="PANTHER" id="PTHR30204">
    <property type="entry name" value="REDOX-CYCLING DRUG-SENSING TRANSCRIPTIONAL ACTIVATOR SOXR"/>
    <property type="match status" value="1"/>
</dbReference>
<dbReference type="PANTHER" id="PTHR30204:SF65">
    <property type="entry name" value="HTH-TYPE TRANSCRIPTIONAL REGULATOR TNRA"/>
    <property type="match status" value="1"/>
</dbReference>
<keyword evidence="4" id="KW-0804">Transcription</keyword>
<dbReference type="SMART" id="SM00422">
    <property type="entry name" value="HTH_MERR"/>
    <property type="match status" value="1"/>
</dbReference>
<evidence type="ECO:0000256" key="2">
    <source>
        <dbReference type="ARBA" id="ARBA00023015"/>
    </source>
</evidence>
<comment type="caution">
    <text evidence="7">The sequence shown here is derived from an EMBL/GenBank/DDBJ whole genome shotgun (WGS) entry which is preliminary data.</text>
</comment>
<evidence type="ECO:0000256" key="4">
    <source>
        <dbReference type="ARBA" id="ARBA00023163"/>
    </source>
</evidence>
<dbReference type="SUPFAM" id="SSF46955">
    <property type="entry name" value="Putative DNA-binding domain"/>
    <property type="match status" value="1"/>
</dbReference>
<organism evidence="7 8">
    <name type="scientific">Fructilactobacillus florum DSM 22689 = JCM 16035</name>
    <dbReference type="NCBI Taxonomy" id="1423745"/>
    <lineage>
        <taxon>Bacteria</taxon>
        <taxon>Bacillati</taxon>
        <taxon>Bacillota</taxon>
        <taxon>Bacilli</taxon>
        <taxon>Lactobacillales</taxon>
        <taxon>Lactobacillaceae</taxon>
        <taxon>Fructilactobacillus</taxon>
    </lineage>
</organism>
<proteinExistence type="predicted"/>
<name>A0A0R2CN63_9LACO</name>
<evidence type="ECO:0000256" key="5">
    <source>
        <dbReference type="SAM" id="MobiDB-lite"/>
    </source>
</evidence>
<protein>
    <submittedName>
        <fullName evidence="7">HTH-type transcriptional regulator glnR</fullName>
    </submittedName>
</protein>
<keyword evidence="1" id="KW-0678">Repressor</keyword>
<dbReference type="AlphaFoldDB" id="A0A0R2CN63"/>
<feature type="domain" description="HTH merR-type" evidence="6">
    <location>
        <begin position="32"/>
        <end position="100"/>
    </location>
</feature>
<evidence type="ECO:0000256" key="1">
    <source>
        <dbReference type="ARBA" id="ARBA00022491"/>
    </source>
</evidence>
<dbReference type="Proteomes" id="UP000051586">
    <property type="component" value="Unassembled WGS sequence"/>
</dbReference>
<dbReference type="EMBL" id="AYZI01000001">
    <property type="protein sequence ID" value="KRM92592.1"/>
    <property type="molecule type" value="Genomic_DNA"/>
</dbReference>
<dbReference type="PROSITE" id="PS00552">
    <property type="entry name" value="HTH_MERR_1"/>
    <property type="match status" value="1"/>
</dbReference>
<dbReference type="InterPro" id="IPR009061">
    <property type="entry name" value="DNA-bd_dom_put_sf"/>
</dbReference>
<feature type="region of interest" description="Disordered" evidence="5">
    <location>
        <begin position="99"/>
        <end position="118"/>
    </location>
</feature>
<keyword evidence="3" id="KW-0238">DNA-binding</keyword>
<dbReference type="STRING" id="1423745.GCA_001311215_00368"/>
<accession>A0A0R2CN63</accession>
<dbReference type="GO" id="GO:0003700">
    <property type="term" value="F:DNA-binding transcription factor activity"/>
    <property type="evidence" value="ECO:0007669"/>
    <property type="project" value="InterPro"/>
</dbReference>
<evidence type="ECO:0000259" key="6">
    <source>
        <dbReference type="PROSITE" id="PS50937"/>
    </source>
</evidence>
<reference evidence="7 8" key="1">
    <citation type="journal article" date="2015" name="Genome Announc.">
        <title>Expanding the biotechnology potential of lactobacilli through comparative genomics of 213 strains and associated genera.</title>
        <authorList>
            <person name="Sun Z."/>
            <person name="Harris H.M."/>
            <person name="McCann A."/>
            <person name="Guo C."/>
            <person name="Argimon S."/>
            <person name="Zhang W."/>
            <person name="Yang X."/>
            <person name="Jeffery I.B."/>
            <person name="Cooney J.C."/>
            <person name="Kagawa T.F."/>
            <person name="Liu W."/>
            <person name="Song Y."/>
            <person name="Salvetti E."/>
            <person name="Wrobel A."/>
            <person name="Rasinkangas P."/>
            <person name="Parkhill J."/>
            <person name="Rea M.C."/>
            <person name="O'Sullivan O."/>
            <person name="Ritari J."/>
            <person name="Douillard F.P."/>
            <person name="Paul Ross R."/>
            <person name="Yang R."/>
            <person name="Briner A.E."/>
            <person name="Felis G.E."/>
            <person name="de Vos W.M."/>
            <person name="Barrangou R."/>
            <person name="Klaenhammer T.R."/>
            <person name="Caufield P.W."/>
            <person name="Cui Y."/>
            <person name="Zhang H."/>
            <person name="O'Toole P.W."/>
        </authorList>
    </citation>
    <scope>NUCLEOTIDE SEQUENCE [LARGE SCALE GENOMIC DNA]</scope>
    <source>
        <strain evidence="7 8">DSM 22689</strain>
    </source>
</reference>
<dbReference type="GO" id="GO:0003677">
    <property type="term" value="F:DNA binding"/>
    <property type="evidence" value="ECO:0007669"/>
    <property type="project" value="UniProtKB-KW"/>
</dbReference>
<dbReference type="PATRIC" id="fig|1423745.4.peg.211"/>
<evidence type="ECO:0000313" key="7">
    <source>
        <dbReference type="EMBL" id="KRM92592.1"/>
    </source>
</evidence>
<evidence type="ECO:0000313" key="8">
    <source>
        <dbReference type="Proteomes" id="UP000051586"/>
    </source>
</evidence>
<gene>
    <name evidence="7" type="ORF">FC87_GL000204</name>
</gene>
<sequence>MSLTKSARVVKIKPMRSCWQMSEKVIRRSLAVLPMGTVMKLTSLTARQIRYYDDHGLVQSQRTSTNRRLYSLNDIDRILEIKDYLAEGMNIDQIKRVYTKQSKRKNQQQKRKAGQVSDNRVREYLRDDILRAGGLYPNSNSQF</sequence>
<dbReference type="Pfam" id="PF13411">
    <property type="entry name" value="MerR_1"/>
    <property type="match status" value="1"/>
</dbReference>
<keyword evidence="2" id="KW-0805">Transcription regulation</keyword>
<feature type="compositionally biased region" description="Basic residues" evidence="5">
    <location>
        <begin position="99"/>
        <end position="113"/>
    </location>
</feature>
<evidence type="ECO:0000256" key="3">
    <source>
        <dbReference type="ARBA" id="ARBA00023125"/>
    </source>
</evidence>
<dbReference type="PROSITE" id="PS50937">
    <property type="entry name" value="HTH_MERR_2"/>
    <property type="match status" value="1"/>
</dbReference>
<dbReference type="Gene3D" id="1.10.1660.10">
    <property type="match status" value="1"/>
</dbReference>
<dbReference type="InterPro" id="IPR047057">
    <property type="entry name" value="MerR_fam"/>
</dbReference>
<dbReference type="InterPro" id="IPR000551">
    <property type="entry name" value="MerR-type_HTH_dom"/>
</dbReference>